<name>A0ABV5AD67_9BACL</name>
<organism evidence="1 2">
    <name type="scientific">Alicyclobacillus fastidiosus</name>
    <dbReference type="NCBI Taxonomy" id="392011"/>
    <lineage>
        <taxon>Bacteria</taxon>
        <taxon>Bacillati</taxon>
        <taxon>Bacillota</taxon>
        <taxon>Bacilli</taxon>
        <taxon>Bacillales</taxon>
        <taxon>Alicyclobacillaceae</taxon>
        <taxon>Alicyclobacillus</taxon>
    </lineage>
</organism>
<comment type="caution">
    <text evidence="1">The sequence shown here is derived from an EMBL/GenBank/DDBJ whole genome shotgun (WGS) entry which is preliminary data.</text>
</comment>
<sequence>MDTNLLEVHLLQEENKIELRTAFVNLPIIRAILEEQAGFTLLPPVDGSTGKPVTQLDPDGEVAQMVRLTGSIYSNSIDGAEALIERVRERFSDDELEIYLI</sequence>
<evidence type="ECO:0000313" key="2">
    <source>
        <dbReference type="Proteomes" id="UP001579974"/>
    </source>
</evidence>
<accession>A0ABV5AD67</accession>
<dbReference type="Proteomes" id="UP001579974">
    <property type="component" value="Unassembled WGS sequence"/>
</dbReference>
<gene>
    <name evidence="1" type="ORF">KKP3000_003649</name>
</gene>
<evidence type="ECO:0000313" key="1">
    <source>
        <dbReference type="EMBL" id="MFB5190204.1"/>
    </source>
</evidence>
<keyword evidence="2" id="KW-1185">Reference proteome</keyword>
<proteinExistence type="predicted"/>
<dbReference type="RefSeq" id="WP_275473740.1">
    <property type="nucleotide sequence ID" value="NZ_CP162940.1"/>
</dbReference>
<dbReference type="EMBL" id="JBDXSU010000005">
    <property type="protein sequence ID" value="MFB5190204.1"/>
    <property type="molecule type" value="Genomic_DNA"/>
</dbReference>
<reference evidence="1 2" key="1">
    <citation type="journal article" date="2024" name="Int. J. Mol. Sci.">
        <title>Exploration of Alicyclobacillus spp. Genome in Search of Antibiotic Resistance.</title>
        <authorList>
            <person name="Bucka-Kolendo J."/>
            <person name="Kiousi D.E."/>
            <person name="Dekowska A."/>
            <person name="Mikolajczuk-Szczyrba A."/>
            <person name="Karadedos D.M."/>
            <person name="Michael P."/>
            <person name="Galanis A."/>
            <person name="Sokolowska B."/>
        </authorList>
    </citation>
    <scope>NUCLEOTIDE SEQUENCE [LARGE SCALE GENOMIC DNA]</scope>
    <source>
        <strain evidence="1 2">KKP 3000</strain>
    </source>
</reference>
<protein>
    <submittedName>
        <fullName evidence="1">Uncharacterized protein</fullName>
    </submittedName>
</protein>